<dbReference type="EMBL" id="CAUYUJ010004525">
    <property type="protein sequence ID" value="CAK0809915.1"/>
    <property type="molecule type" value="Genomic_DNA"/>
</dbReference>
<gene>
    <name evidence="2" type="ORF">PCOR1329_LOCUS15037</name>
</gene>
<accession>A0ABN9QW43</accession>
<feature type="compositionally biased region" description="Basic and acidic residues" evidence="1">
    <location>
        <begin position="35"/>
        <end position="46"/>
    </location>
</feature>
<feature type="compositionally biased region" description="Basic and acidic residues" evidence="1">
    <location>
        <begin position="53"/>
        <end position="66"/>
    </location>
</feature>
<keyword evidence="3" id="KW-1185">Reference proteome</keyword>
<evidence type="ECO:0000256" key="1">
    <source>
        <dbReference type="SAM" id="MobiDB-lite"/>
    </source>
</evidence>
<feature type="compositionally biased region" description="Polar residues" evidence="1">
    <location>
        <begin position="164"/>
        <end position="173"/>
    </location>
</feature>
<organism evidence="2 3">
    <name type="scientific">Prorocentrum cordatum</name>
    <dbReference type="NCBI Taxonomy" id="2364126"/>
    <lineage>
        <taxon>Eukaryota</taxon>
        <taxon>Sar</taxon>
        <taxon>Alveolata</taxon>
        <taxon>Dinophyceae</taxon>
        <taxon>Prorocentrales</taxon>
        <taxon>Prorocentraceae</taxon>
        <taxon>Prorocentrum</taxon>
    </lineage>
</organism>
<proteinExistence type="predicted"/>
<evidence type="ECO:0000313" key="2">
    <source>
        <dbReference type="EMBL" id="CAK0809915.1"/>
    </source>
</evidence>
<reference evidence="2" key="1">
    <citation type="submission" date="2023-10" db="EMBL/GenBank/DDBJ databases">
        <authorList>
            <person name="Chen Y."/>
            <person name="Shah S."/>
            <person name="Dougan E. K."/>
            <person name="Thang M."/>
            <person name="Chan C."/>
        </authorList>
    </citation>
    <scope>NUCLEOTIDE SEQUENCE [LARGE SCALE GENOMIC DNA]</scope>
</reference>
<protein>
    <submittedName>
        <fullName evidence="2">Uncharacterized protein</fullName>
    </submittedName>
</protein>
<evidence type="ECO:0000313" key="3">
    <source>
        <dbReference type="Proteomes" id="UP001189429"/>
    </source>
</evidence>
<feature type="compositionally biased region" description="Pro residues" evidence="1">
    <location>
        <begin position="110"/>
        <end position="125"/>
    </location>
</feature>
<dbReference type="Proteomes" id="UP001189429">
    <property type="component" value="Unassembled WGS sequence"/>
</dbReference>
<sequence length="328" mass="33875">MACLAPPWPSQRRAAAAGGTSERHTALARMRQRRCGRDPEPEEAPRSSRAPPRARDVAPEMEEAPRSARAPPRVRDRAGDYGPTDLDAPAPRLGTAASARSGASPDPEDPMLPPRPTMPSMPQPPGSARGQARGEPAPSSRPGTGSAAPWDPAWVPDSPAGAAATQSLRKSSQGTGGLPRLRAAAARRLSWVLHSFRNEQPPANHCKLKCGVSVIVCSCELRTQQMVRASLRGGLAVSVSTGASCVAWLTRLTTPIASVSPLGEPAGVAGTGRSTAPAAASLSFLLRVCSAICSGVNGAPTGVELAVELPSVTDVSGAGMWGSSISMW</sequence>
<feature type="region of interest" description="Disordered" evidence="1">
    <location>
        <begin position="1"/>
        <end position="179"/>
    </location>
</feature>
<comment type="caution">
    <text evidence="2">The sequence shown here is derived from an EMBL/GenBank/DDBJ whole genome shotgun (WGS) entry which is preliminary data.</text>
</comment>
<name>A0ABN9QW43_9DINO</name>